<feature type="transmembrane region" description="Helical" evidence="1">
    <location>
        <begin position="292"/>
        <end position="311"/>
    </location>
</feature>
<keyword evidence="1" id="KW-0472">Membrane</keyword>
<sequence length="551" mass="62058">MSVFKPFFRFFSGRPWHQGGAIFVAVAALYGWLQAQPSFRDPDSFYHAGLAVLTGRLGPIRDFPWLPFTTLSQAFADQHFFYHLLLVPFVWLFGPLPGLRLATVLLGAAAVTAFFLVTRLFRLRHGWAFTLLLATSADLIFRLNLGKASALAITLLLLGFVCALHGRRWLLLLIAWLYVWTHGSWPLLPFVALVVAAVQSSVIFFGLPTDVRSSSRLLTALRSPESGRAWSAAGLACLGAIGGLVANPFFPANLEFYWRQTVQVALVGLTDAVEVGIEWYPYALSDLIRQNGVVFVLLAVLVALAVGVSIVGRRAWRSEAGDYGRNLVPLLATGAVSLALLMMTLKSRRHVEFLVPFALLLEAIWFDRLTRRVDLRQLVSFFFVGRKRLGRIMVGYVVLTLLFLPIRDVFLVSRSLRTNAYDWSRFTEVGDWMRLHVPPGSVVFNGDWADFPVLFYRFPEGRYIIGLDAGFLYLRDPARYDDWRLISSGQAGQDVGERIEKVFGSHYVLVRRDQVSLLRSVESDPTLLPVYEDDEVLVFMRFWELGSDLDL</sequence>
<evidence type="ECO:0000256" key="1">
    <source>
        <dbReference type="SAM" id="Phobius"/>
    </source>
</evidence>
<name>A0A2M7QCD3_9BACT</name>
<organism evidence="2 3">
    <name type="scientific">Candidatus Uhrbacteria bacterium CG_4_10_14_0_8_um_filter_58_22</name>
    <dbReference type="NCBI Taxonomy" id="1975029"/>
    <lineage>
        <taxon>Bacteria</taxon>
        <taxon>Candidatus Uhriibacteriota</taxon>
    </lineage>
</organism>
<feature type="transmembrane region" description="Helical" evidence="1">
    <location>
        <begin position="80"/>
        <end position="96"/>
    </location>
</feature>
<feature type="transmembrane region" description="Helical" evidence="1">
    <location>
        <begin position="389"/>
        <end position="406"/>
    </location>
</feature>
<protein>
    <recommendedName>
        <fullName evidence="4">Glycosyltransferase RgtA/B/C/D-like domain-containing protein</fullName>
    </recommendedName>
</protein>
<feature type="transmembrane region" description="Helical" evidence="1">
    <location>
        <begin position="229"/>
        <end position="250"/>
    </location>
</feature>
<keyword evidence="1" id="KW-1133">Transmembrane helix</keyword>
<feature type="transmembrane region" description="Helical" evidence="1">
    <location>
        <begin position="185"/>
        <end position="208"/>
    </location>
</feature>
<evidence type="ECO:0000313" key="2">
    <source>
        <dbReference type="EMBL" id="PIY63345.1"/>
    </source>
</evidence>
<accession>A0A2M7QCD3</accession>
<feature type="transmembrane region" description="Helical" evidence="1">
    <location>
        <begin position="103"/>
        <end position="121"/>
    </location>
</feature>
<feature type="transmembrane region" description="Helical" evidence="1">
    <location>
        <begin position="152"/>
        <end position="179"/>
    </location>
</feature>
<proteinExistence type="predicted"/>
<gene>
    <name evidence="2" type="ORF">COY93_00430</name>
</gene>
<evidence type="ECO:0008006" key="4">
    <source>
        <dbReference type="Google" id="ProtNLM"/>
    </source>
</evidence>
<dbReference type="EMBL" id="PFLC01000008">
    <property type="protein sequence ID" value="PIY63345.1"/>
    <property type="molecule type" value="Genomic_DNA"/>
</dbReference>
<feature type="transmembrane region" description="Helical" evidence="1">
    <location>
        <begin position="323"/>
        <end position="345"/>
    </location>
</feature>
<dbReference type="Proteomes" id="UP000230973">
    <property type="component" value="Unassembled WGS sequence"/>
</dbReference>
<evidence type="ECO:0000313" key="3">
    <source>
        <dbReference type="Proteomes" id="UP000230973"/>
    </source>
</evidence>
<comment type="caution">
    <text evidence="2">The sequence shown here is derived from an EMBL/GenBank/DDBJ whole genome shotgun (WGS) entry which is preliminary data.</text>
</comment>
<feature type="transmembrane region" description="Helical" evidence="1">
    <location>
        <begin position="16"/>
        <end position="33"/>
    </location>
</feature>
<keyword evidence="1" id="KW-0812">Transmembrane</keyword>
<reference evidence="3" key="1">
    <citation type="submission" date="2017-09" db="EMBL/GenBank/DDBJ databases">
        <title>Depth-based differentiation of microbial function through sediment-hosted aquifers and enrichment of novel symbionts in the deep terrestrial subsurface.</title>
        <authorList>
            <person name="Probst A.J."/>
            <person name="Ladd B."/>
            <person name="Jarett J.K."/>
            <person name="Geller-Mcgrath D.E."/>
            <person name="Sieber C.M.K."/>
            <person name="Emerson J.B."/>
            <person name="Anantharaman K."/>
            <person name="Thomas B.C."/>
            <person name="Malmstrom R."/>
            <person name="Stieglmeier M."/>
            <person name="Klingl A."/>
            <person name="Woyke T."/>
            <person name="Ryan C.M."/>
            <person name="Banfield J.F."/>
        </authorList>
    </citation>
    <scope>NUCLEOTIDE SEQUENCE [LARGE SCALE GENOMIC DNA]</scope>
</reference>
<dbReference type="AlphaFoldDB" id="A0A2M7QCD3"/>